<dbReference type="InterPro" id="IPR013783">
    <property type="entry name" value="Ig-like_fold"/>
</dbReference>
<accession>A0A091NBB2</accession>
<dbReference type="GO" id="GO:0004888">
    <property type="term" value="F:transmembrane signaling receptor activity"/>
    <property type="evidence" value="ECO:0007669"/>
    <property type="project" value="TreeGrafter"/>
</dbReference>
<protein>
    <recommendedName>
        <fullName evidence="4">Immunoglobulin V-set domain-containing protein</fullName>
    </recommendedName>
</protein>
<dbReference type="PANTHER" id="PTHR11860">
    <property type="entry name" value="POLYMERIC-IMMUNOGLOBULIN RECEPTOR"/>
    <property type="match status" value="1"/>
</dbReference>
<sequence>RFSIWDDHDHQEFTVTVKNLTKKDAGTYRCGVRT</sequence>
<feature type="domain" description="Immunoglobulin V-set" evidence="4">
    <location>
        <begin position="1"/>
        <end position="33"/>
    </location>
</feature>
<gene>
    <name evidence="5" type="ORF">N311_07202</name>
</gene>
<dbReference type="SUPFAM" id="SSF48726">
    <property type="entry name" value="Immunoglobulin"/>
    <property type="match status" value="1"/>
</dbReference>
<keyword evidence="3" id="KW-0472">Membrane</keyword>
<dbReference type="Pfam" id="PF07686">
    <property type="entry name" value="V-set"/>
    <property type="match status" value="1"/>
</dbReference>
<dbReference type="Gene3D" id="2.60.40.10">
    <property type="entry name" value="Immunoglobulins"/>
    <property type="match status" value="1"/>
</dbReference>
<evidence type="ECO:0000256" key="3">
    <source>
        <dbReference type="ARBA" id="ARBA00023136"/>
    </source>
</evidence>
<feature type="non-terminal residue" evidence="5">
    <location>
        <position position="1"/>
    </location>
</feature>
<evidence type="ECO:0000313" key="5">
    <source>
        <dbReference type="EMBL" id="KFP86761.1"/>
    </source>
</evidence>
<keyword evidence="2" id="KW-0812">Transmembrane</keyword>
<dbReference type="GO" id="GO:0005886">
    <property type="term" value="C:plasma membrane"/>
    <property type="evidence" value="ECO:0007669"/>
    <property type="project" value="TreeGrafter"/>
</dbReference>
<proteinExistence type="predicted"/>
<reference evidence="5 6" key="1">
    <citation type="submission" date="2014-04" db="EMBL/GenBank/DDBJ databases">
        <title>Genome evolution of avian class.</title>
        <authorList>
            <person name="Zhang G."/>
            <person name="Li C."/>
        </authorList>
    </citation>
    <scope>NUCLEOTIDE SEQUENCE [LARGE SCALE GENOMIC DNA]</scope>
    <source>
        <strain evidence="5">BGI_N311</strain>
    </source>
</reference>
<keyword evidence="6" id="KW-1185">Reference proteome</keyword>
<dbReference type="AlphaFoldDB" id="A0A091NBB2"/>
<evidence type="ECO:0000256" key="1">
    <source>
        <dbReference type="ARBA" id="ARBA00004370"/>
    </source>
</evidence>
<dbReference type="InterPro" id="IPR013106">
    <property type="entry name" value="Ig_V-set"/>
</dbReference>
<organism evidence="5 6">
    <name type="scientific">Apaloderma vittatum</name>
    <name type="common">Bar-tailed trogon</name>
    <dbReference type="NCBI Taxonomy" id="57397"/>
    <lineage>
        <taxon>Eukaryota</taxon>
        <taxon>Metazoa</taxon>
        <taxon>Chordata</taxon>
        <taxon>Craniata</taxon>
        <taxon>Vertebrata</taxon>
        <taxon>Euteleostomi</taxon>
        <taxon>Archelosauria</taxon>
        <taxon>Archosauria</taxon>
        <taxon>Dinosauria</taxon>
        <taxon>Saurischia</taxon>
        <taxon>Theropoda</taxon>
        <taxon>Coelurosauria</taxon>
        <taxon>Aves</taxon>
        <taxon>Neognathae</taxon>
        <taxon>Neoaves</taxon>
        <taxon>Telluraves</taxon>
        <taxon>Coraciimorphae</taxon>
        <taxon>Trogoniformes</taxon>
        <taxon>Trogonidae</taxon>
        <taxon>Apaloderma</taxon>
    </lineage>
</organism>
<evidence type="ECO:0000313" key="6">
    <source>
        <dbReference type="Proteomes" id="UP000054244"/>
    </source>
</evidence>
<dbReference type="InterPro" id="IPR036179">
    <property type="entry name" value="Ig-like_dom_sf"/>
</dbReference>
<name>A0A091NBB2_APAVI</name>
<comment type="subcellular location">
    <subcellularLocation>
        <location evidence="1">Membrane</location>
    </subcellularLocation>
</comment>
<dbReference type="Proteomes" id="UP000054244">
    <property type="component" value="Unassembled WGS sequence"/>
</dbReference>
<dbReference type="InterPro" id="IPR050671">
    <property type="entry name" value="CD300_family_receptors"/>
</dbReference>
<feature type="non-terminal residue" evidence="5">
    <location>
        <position position="34"/>
    </location>
</feature>
<dbReference type="PANTHER" id="PTHR11860:SF87">
    <property type="entry name" value="CMRF35-LIKE MOLECULE 8"/>
    <property type="match status" value="1"/>
</dbReference>
<evidence type="ECO:0000259" key="4">
    <source>
        <dbReference type="Pfam" id="PF07686"/>
    </source>
</evidence>
<dbReference type="EMBL" id="KL380155">
    <property type="protein sequence ID" value="KFP86761.1"/>
    <property type="molecule type" value="Genomic_DNA"/>
</dbReference>
<evidence type="ECO:0000256" key="2">
    <source>
        <dbReference type="ARBA" id="ARBA00022692"/>
    </source>
</evidence>